<keyword evidence="7 9" id="KW-1015">Disulfide bond</keyword>
<feature type="disulfide bond" evidence="9">
    <location>
        <begin position="133"/>
        <end position="153"/>
    </location>
</feature>
<keyword evidence="8" id="KW-0326">Glycosidase</keyword>
<evidence type="ECO:0000313" key="11">
    <source>
        <dbReference type="Proteomes" id="UP001209878"/>
    </source>
</evidence>
<comment type="caution">
    <text evidence="10">The sequence shown here is derived from an EMBL/GenBank/DDBJ whole genome shotgun (WGS) entry which is preliminary data.</text>
</comment>
<dbReference type="AlphaFoldDB" id="A0AAD9NQ20"/>
<sequence>MLLVAHSTRRGTTFAEIGCSPYVYKYETNIEHFCTTRPSTSESKEERKIDNRDPCAAVGGACVDICSGGVCSSGGLFTGLCTSPERCCIPQDLVVGDNCLNCICQSASGGCIDVKSGNGLGYFRITWPYWSDCGKPGGSYNACVHNYQCSRQCVVAYLKRYVTSSQTCERFSRIHKGGPWGWKWGTDAFWSKVNACCGKLGGC</sequence>
<evidence type="ECO:0000256" key="5">
    <source>
        <dbReference type="ARBA" id="ARBA00022801"/>
    </source>
</evidence>
<keyword evidence="3" id="KW-0929">Antimicrobial</keyword>
<feature type="disulfide bond" evidence="9">
    <location>
        <begin position="99"/>
        <end position="168"/>
    </location>
</feature>
<keyword evidence="5" id="KW-0378">Hydrolase</keyword>
<evidence type="ECO:0000256" key="1">
    <source>
        <dbReference type="ARBA" id="ARBA00000632"/>
    </source>
</evidence>
<dbReference type="Gene3D" id="1.10.530.10">
    <property type="match status" value="1"/>
</dbReference>
<accession>A0AAD9NQ20</accession>
<keyword evidence="11" id="KW-1185">Reference proteome</keyword>
<name>A0AAD9NQ20_RIDPI</name>
<comment type="catalytic activity">
    <reaction evidence="1">
        <text>Hydrolysis of (1-&gt;4)-beta-linkages between N-acetylmuramic acid and N-acetyl-D-glucosamine residues in a peptidoglycan and between N-acetyl-D-glucosamine residues in chitodextrins.</text>
        <dbReference type="EC" id="3.2.1.17"/>
    </reaction>
</comment>
<evidence type="ECO:0000256" key="8">
    <source>
        <dbReference type="ARBA" id="ARBA00023295"/>
    </source>
</evidence>
<dbReference type="PROSITE" id="PS51909">
    <property type="entry name" value="LYSOZYME_I"/>
    <property type="match status" value="1"/>
</dbReference>
<feature type="disulfide bond" evidence="9">
    <location>
        <begin position="143"/>
        <end position="149"/>
    </location>
</feature>
<dbReference type="InterPro" id="IPR023346">
    <property type="entry name" value="Lysozyme-like_dom_sf"/>
</dbReference>
<proteinExistence type="predicted"/>
<evidence type="ECO:0000256" key="9">
    <source>
        <dbReference type="PIRSR" id="PIRSR608597-3"/>
    </source>
</evidence>
<dbReference type="EMBL" id="JAODUO010000655">
    <property type="protein sequence ID" value="KAK2176558.1"/>
    <property type="molecule type" value="Genomic_DNA"/>
</dbReference>
<dbReference type="Pfam" id="PF05497">
    <property type="entry name" value="Destabilase"/>
    <property type="match status" value="1"/>
</dbReference>
<dbReference type="Proteomes" id="UP001209878">
    <property type="component" value="Unassembled WGS sequence"/>
</dbReference>
<evidence type="ECO:0000313" key="10">
    <source>
        <dbReference type="EMBL" id="KAK2176558.1"/>
    </source>
</evidence>
<dbReference type="PANTHER" id="PTHR11195">
    <property type="entry name" value="DESTABILASE-RELATED"/>
    <property type="match status" value="1"/>
</dbReference>
<evidence type="ECO:0000256" key="2">
    <source>
        <dbReference type="ARBA" id="ARBA00012732"/>
    </source>
</evidence>
<reference evidence="10" key="1">
    <citation type="journal article" date="2023" name="Mol. Biol. Evol.">
        <title>Third-Generation Sequencing Reveals the Adaptive Role of the Epigenome in Three Deep-Sea Polychaetes.</title>
        <authorList>
            <person name="Perez M."/>
            <person name="Aroh O."/>
            <person name="Sun Y."/>
            <person name="Lan Y."/>
            <person name="Juniper S.K."/>
            <person name="Young C.R."/>
            <person name="Angers B."/>
            <person name="Qian P.Y."/>
        </authorList>
    </citation>
    <scope>NUCLEOTIDE SEQUENCE</scope>
    <source>
        <strain evidence="10">R07B-5</strain>
    </source>
</reference>
<dbReference type="GO" id="GO:0003796">
    <property type="term" value="F:lysozyme activity"/>
    <property type="evidence" value="ECO:0007669"/>
    <property type="project" value="UniProtKB-EC"/>
</dbReference>
<dbReference type="GO" id="GO:0031640">
    <property type="term" value="P:killing of cells of another organism"/>
    <property type="evidence" value="ECO:0007669"/>
    <property type="project" value="UniProtKB-KW"/>
</dbReference>
<evidence type="ECO:0000256" key="6">
    <source>
        <dbReference type="ARBA" id="ARBA00023022"/>
    </source>
</evidence>
<organism evidence="10 11">
    <name type="scientific">Ridgeia piscesae</name>
    <name type="common">Tubeworm</name>
    <dbReference type="NCBI Taxonomy" id="27915"/>
    <lineage>
        <taxon>Eukaryota</taxon>
        <taxon>Metazoa</taxon>
        <taxon>Spiralia</taxon>
        <taxon>Lophotrochozoa</taxon>
        <taxon>Annelida</taxon>
        <taxon>Polychaeta</taxon>
        <taxon>Sedentaria</taxon>
        <taxon>Canalipalpata</taxon>
        <taxon>Sabellida</taxon>
        <taxon>Siboglinidae</taxon>
        <taxon>Ridgeia</taxon>
    </lineage>
</organism>
<dbReference type="EC" id="3.2.1.17" evidence="2"/>
<evidence type="ECO:0000256" key="7">
    <source>
        <dbReference type="ARBA" id="ARBA00023157"/>
    </source>
</evidence>
<protein>
    <recommendedName>
        <fullName evidence="2">lysozyme</fullName>
        <ecNumber evidence="2">3.2.1.17</ecNumber>
    </recommendedName>
</protein>
<gene>
    <name evidence="10" type="ORF">NP493_654g00004</name>
</gene>
<dbReference type="GO" id="GO:0042742">
    <property type="term" value="P:defense response to bacterium"/>
    <property type="evidence" value="ECO:0007669"/>
    <property type="project" value="UniProtKB-KW"/>
</dbReference>
<keyword evidence="6" id="KW-0044">Antibiotic</keyword>
<dbReference type="InterPro" id="IPR008597">
    <property type="entry name" value="Invert_lysozyme"/>
</dbReference>
<evidence type="ECO:0000256" key="3">
    <source>
        <dbReference type="ARBA" id="ARBA00022529"/>
    </source>
</evidence>
<dbReference type="SUPFAM" id="SSF53955">
    <property type="entry name" value="Lysozyme-like"/>
    <property type="match status" value="1"/>
</dbReference>
<evidence type="ECO:0000256" key="4">
    <source>
        <dbReference type="ARBA" id="ARBA00022638"/>
    </source>
</evidence>
<dbReference type="PANTHER" id="PTHR11195:SF13">
    <property type="entry name" value="INVERTEBRATE-TYPE LYSOZYME 2-RELATED"/>
    <property type="match status" value="1"/>
</dbReference>
<keyword evidence="4" id="KW-0081">Bacteriolytic enzyme</keyword>